<evidence type="ECO:0000313" key="2">
    <source>
        <dbReference type="Proteomes" id="UP000323454"/>
    </source>
</evidence>
<dbReference type="Pfam" id="PF14013">
    <property type="entry name" value="MT0933_antitox"/>
    <property type="match status" value="1"/>
</dbReference>
<proteinExistence type="predicted"/>
<dbReference type="Proteomes" id="UP000323454">
    <property type="component" value="Unassembled WGS sequence"/>
</dbReference>
<dbReference type="AlphaFoldDB" id="A0A5B2XGL7"/>
<dbReference type="EMBL" id="VUOB01000022">
    <property type="protein sequence ID" value="KAA2262185.1"/>
    <property type="molecule type" value="Genomic_DNA"/>
</dbReference>
<evidence type="ECO:0000313" key="1">
    <source>
        <dbReference type="EMBL" id="KAA2262185.1"/>
    </source>
</evidence>
<accession>A0A5B2XGL7</accession>
<name>A0A5B2XGL7_9PSEU</name>
<comment type="caution">
    <text evidence="1">The sequence shown here is derived from an EMBL/GenBank/DDBJ whole genome shotgun (WGS) entry which is preliminary data.</text>
</comment>
<reference evidence="1 2" key="1">
    <citation type="submission" date="2019-09" db="EMBL/GenBank/DDBJ databases">
        <title>Goodfellowia gen. nov., a new genus of the Pseudonocardineae related to Actinoalloteichus, containing Goodfellowia coeruleoviolacea gen. nov., comb. nov. gen. nov., comb. nov.</title>
        <authorList>
            <person name="Labeda D."/>
        </authorList>
    </citation>
    <scope>NUCLEOTIDE SEQUENCE [LARGE SCALE GENOMIC DNA]</scope>
    <source>
        <strain evidence="1 2">AN110305</strain>
    </source>
</reference>
<dbReference type="OrthoDB" id="3579262at2"/>
<sequence>MNFDELKKKAQDLAEQHGDKLEAAADKAGEFAKKSFGHEEQIDKAVQKAKDFIPGGE</sequence>
<organism evidence="1 2">
    <name type="scientific">Solihabitans fulvus</name>
    <dbReference type="NCBI Taxonomy" id="1892852"/>
    <lineage>
        <taxon>Bacteria</taxon>
        <taxon>Bacillati</taxon>
        <taxon>Actinomycetota</taxon>
        <taxon>Actinomycetes</taxon>
        <taxon>Pseudonocardiales</taxon>
        <taxon>Pseudonocardiaceae</taxon>
        <taxon>Solihabitans</taxon>
    </lineage>
</organism>
<dbReference type="InterPro" id="IPR028037">
    <property type="entry name" value="Antitoxin_Rv0909/MT0933"/>
</dbReference>
<protein>
    <submittedName>
        <fullName evidence="1">Antitoxin</fullName>
    </submittedName>
</protein>
<dbReference type="RefSeq" id="WP_149849768.1">
    <property type="nucleotide sequence ID" value="NZ_VUOB01000022.1"/>
</dbReference>
<reference evidence="1 2" key="2">
    <citation type="submission" date="2019-09" db="EMBL/GenBank/DDBJ databases">
        <authorList>
            <person name="Jin C."/>
        </authorList>
    </citation>
    <scope>NUCLEOTIDE SEQUENCE [LARGE SCALE GENOMIC DNA]</scope>
    <source>
        <strain evidence="1 2">AN110305</strain>
    </source>
</reference>
<gene>
    <name evidence="1" type="ORF">F0L68_12875</name>
</gene>
<keyword evidence="2" id="KW-1185">Reference proteome</keyword>